<keyword evidence="4" id="KW-1185">Reference proteome</keyword>
<proteinExistence type="predicted"/>
<dbReference type="Gene3D" id="3.30.750.44">
    <property type="match status" value="1"/>
</dbReference>
<evidence type="ECO:0000259" key="2">
    <source>
        <dbReference type="SMART" id="SM00245"/>
    </source>
</evidence>
<dbReference type="RefSeq" id="WP_166128994.1">
    <property type="nucleotide sequence ID" value="NZ_JAANOQ010000006.1"/>
</dbReference>
<feature type="domain" description="Tail specific protease" evidence="2">
    <location>
        <begin position="495"/>
        <end position="697"/>
    </location>
</feature>
<protein>
    <recommendedName>
        <fullName evidence="2">Tail specific protease domain-containing protein</fullName>
    </recommendedName>
</protein>
<dbReference type="SUPFAM" id="SSF52096">
    <property type="entry name" value="ClpP/crotonase"/>
    <property type="match status" value="1"/>
</dbReference>
<dbReference type="SMART" id="SM00245">
    <property type="entry name" value="TSPc"/>
    <property type="match status" value="1"/>
</dbReference>
<dbReference type="Gene3D" id="3.90.226.10">
    <property type="entry name" value="2-enoyl-CoA Hydratase, Chain A, domain 1"/>
    <property type="match status" value="1"/>
</dbReference>
<reference evidence="3 4" key="1">
    <citation type="submission" date="2020-08" db="EMBL/GenBank/DDBJ databases">
        <title>Description of novel Flavobacterium F-408 isolate.</title>
        <authorList>
            <person name="Saticioglu I.B."/>
            <person name="Duman M."/>
            <person name="Altun S."/>
        </authorList>
    </citation>
    <scope>NUCLEOTIDE SEQUENCE [LARGE SCALE GENOMIC DNA]</scope>
    <source>
        <strain evidence="3 4">F-408</strain>
    </source>
</reference>
<feature type="signal peptide" evidence="1">
    <location>
        <begin position="1"/>
        <end position="18"/>
    </location>
</feature>
<keyword evidence="1" id="KW-0732">Signal</keyword>
<accession>A0ABR7IZJ4</accession>
<dbReference type="PANTHER" id="PTHR32060">
    <property type="entry name" value="TAIL-SPECIFIC PROTEASE"/>
    <property type="match status" value="1"/>
</dbReference>
<evidence type="ECO:0000313" key="4">
    <source>
        <dbReference type="Proteomes" id="UP000605990"/>
    </source>
</evidence>
<dbReference type="Pfam" id="PF03572">
    <property type="entry name" value="Peptidase_S41"/>
    <property type="match status" value="1"/>
</dbReference>
<evidence type="ECO:0000313" key="3">
    <source>
        <dbReference type="EMBL" id="MBC5835196.1"/>
    </source>
</evidence>
<dbReference type="InterPro" id="IPR029045">
    <property type="entry name" value="ClpP/crotonase-like_dom_sf"/>
</dbReference>
<gene>
    <name evidence="3" type="ORF">H8R27_09890</name>
</gene>
<evidence type="ECO:0000256" key="1">
    <source>
        <dbReference type="SAM" id="SignalP"/>
    </source>
</evidence>
<sequence length="722" mass="83407">MKIIFSINLFFIAIFAFGQTTFQSQKVEDFAKLYGVVRYFHPSDESAKIDWKAFAVYGVKEINKAKNQEEFEQKLKDLFLPIAPSISFHGDYYKWDKNLKYPVYWEHRGLGVDSQKKNYKSERFNKSSSEKSFKAVAININENSLKGKKIKLVYESQTKEGKAYCYLKLLDSNKKSLKFATHQNSPVVSDTWELRELFIDGLNDFYKLSVGLVADEGNCSFRNLKLYFENSKNNWEEIKLPAFDNKEWYSIKKAQFNVVKSEITILNQTDQINQLKNTDITINWDKYYTVKLSNDVNVVVPIVVYANETNTLPISNIVDFKKLKQSIETTNTTEFNQEISVANIIIIWNIFKHFYPYQNEVVLDWNKVLQNGTKDAYDDKDGAQHKLTLEKFTENFKDAHINIFSKSELLVNNSYSSPISFRWVGEKLVVKDVMKDYDGKLKKGDVINEINNKPTAFVLDSVSQYISGSKQWKKWVAIRRINRGAENTSLLLKNENNLLFDLKRNIKFKDNKDFFEREGKKGFEEINKDIYYINHEKLNAGIVDSLIPIINKHKGLIIDLRGYAFNDQEHSILSYTSIVDTTKWLCPAKIYTPDYSNIEEDCSGHKLNTYKANTFLKTKNVLLVDERSISNTEMLAQVVKHYKIATILGRPTAGANGNINEINLLNGFKVIFTGMKVKNPDGSQFHSIGVIPDVLVKETVEDIKQGRDSFMEKAIEVLNKEI</sequence>
<comment type="caution">
    <text evidence="3">The sequence shown here is derived from an EMBL/GenBank/DDBJ whole genome shotgun (WGS) entry which is preliminary data.</text>
</comment>
<name>A0ABR7IZJ4_9FLAO</name>
<organism evidence="3 4">
    <name type="scientific">Flavobacterium bernardetii</name>
    <dbReference type="NCBI Taxonomy" id="2813823"/>
    <lineage>
        <taxon>Bacteria</taxon>
        <taxon>Pseudomonadati</taxon>
        <taxon>Bacteroidota</taxon>
        <taxon>Flavobacteriia</taxon>
        <taxon>Flavobacteriales</taxon>
        <taxon>Flavobacteriaceae</taxon>
        <taxon>Flavobacterium</taxon>
    </lineage>
</organism>
<dbReference type="EMBL" id="JACRUN010000005">
    <property type="protein sequence ID" value="MBC5835196.1"/>
    <property type="molecule type" value="Genomic_DNA"/>
</dbReference>
<dbReference type="Proteomes" id="UP000605990">
    <property type="component" value="Unassembled WGS sequence"/>
</dbReference>
<dbReference type="InterPro" id="IPR005151">
    <property type="entry name" value="Tail-specific_protease"/>
</dbReference>
<dbReference type="PANTHER" id="PTHR32060:SF30">
    <property type="entry name" value="CARBOXY-TERMINAL PROCESSING PROTEASE CTPA"/>
    <property type="match status" value="1"/>
</dbReference>
<feature type="chain" id="PRO_5045046469" description="Tail specific protease domain-containing protein" evidence="1">
    <location>
        <begin position="19"/>
        <end position="722"/>
    </location>
</feature>